<evidence type="ECO:0000256" key="1">
    <source>
        <dbReference type="ARBA" id="ARBA00004613"/>
    </source>
</evidence>
<dbReference type="Proteomes" id="UP000749559">
    <property type="component" value="Unassembled WGS sequence"/>
</dbReference>
<protein>
    <submittedName>
        <fullName evidence="6">Uncharacterized protein</fullName>
    </submittedName>
</protein>
<evidence type="ECO:0000313" key="6">
    <source>
        <dbReference type="EMBL" id="CAH1798369.1"/>
    </source>
</evidence>
<dbReference type="SUPFAM" id="SSF57262">
    <property type="entry name" value="Leech antihemostatic proteins"/>
    <property type="match status" value="2"/>
</dbReference>
<dbReference type="AlphaFoldDB" id="A0A8J1TEA1"/>
<dbReference type="SUPFAM" id="SSF57603">
    <property type="entry name" value="FnI-like domain"/>
    <property type="match status" value="1"/>
</dbReference>
<keyword evidence="7" id="KW-1185">Reference proteome</keyword>
<dbReference type="PROSITE" id="PS51252">
    <property type="entry name" value="ANTISTASIN"/>
    <property type="match status" value="3"/>
</dbReference>
<reference evidence="6" key="1">
    <citation type="submission" date="2022-03" db="EMBL/GenBank/DDBJ databases">
        <authorList>
            <person name="Martin C."/>
        </authorList>
    </citation>
    <scope>NUCLEOTIDE SEQUENCE</scope>
</reference>
<dbReference type="Pfam" id="PF02822">
    <property type="entry name" value="Antistasin"/>
    <property type="match status" value="4"/>
</dbReference>
<dbReference type="PROSITE" id="PS50184">
    <property type="entry name" value="VWFC_2"/>
    <property type="match status" value="1"/>
</dbReference>
<organism evidence="6 7">
    <name type="scientific">Owenia fusiformis</name>
    <name type="common">Polychaete worm</name>
    <dbReference type="NCBI Taxonomy" id="6347"/>
    <lineage>
        <taxon>Eukaryota</taxon>
        <taxon>Metazoa</taxon>
        <taxon>Spiralia</taxon>
        <taxon>Lophotrochozoa</taxon>
        <taxon>Annelida</taxon>
        <taxon>Polychaeta</taxon>
        <taxon>Sedentaria</taxon>
        <taxon>Canalipalpata</taxon>
        <taxon>Sabellida</taxon>
        <taxon>Oweniida</taxon>
        <taxon>Oweniidae</taxon>
        <taxon>Owenia</taxon>
    </lineage>
</organism>
<dbReference type="GO" id="GO:0004867">
    <property type="term" value="F:serine-type endopeptidase inhibitor activity"/>
    <property type="evidence" value="ECO:0007669"/>
    <property type="project" value="UniProtKB-KW"/>
</dbReference>
<keyword evidence="4" id="KW-0646">Protease inhibitor</keyword>
<comment type="similarity">
    <text evidence="2">Belongs to the protease inhibitor I15 (antistasin) family.</text>
</comment>
<dbReference type="Gene3D" id="2.10.22.10">
    <property type="entry name" value="Antistasin, domain 1"/>
    <property type="match status" value="4"/>
</dbReference>
<dbReference type="OrthoDB" id="6160084at2759"/>
<dbReference type="InterPro" id="IPR004094">
    <property type="entry name" value="Antistasin-like"/>
</dbReference>
<dbReference type="InterPro" id="IPR001007">
    <property type="entry name" value="VWF_dom"/>
</dbReference>
<keyword evidence="5" id="KW-0722">Serine protease inhibitor</keyword>
<gene>
    <name evidence="6" type="ORF">OFUS_LOCUS22521</name>
</gene>
<evidence type="ECO:0000256" key="2">
    <source>
        <dbReference type="ARBA" id="ARBA00008768"/>
    </source>
</evidence>
<proteinExistence type="inferred from homology"/>
<name>A0A8J1TEA1_OWEFU</name>
<dbReference type="InterPro" id="IPR011061">
    <property type="entry name" value="Hirudin/antistatin"/>
</dbReference>
<evidence type="ECO:0000256" key="5">
    <source>
        <dbReference type="ARBA" id="ARBA00022900"/>
    </source>
</evidence>
<evidence type="ECO:0000256" key="3">
    <source>
        <dbReference type="ARBA" id="ARBA00022525"/>
    </source>
</evidence>
<accession>A0A8J1TEA1</accession>
<evidence type="ECO:0000313" key="7">
    <source>
        <dbReference type="Proteomes" id="UP000749559"/>
    </source>
</evidence>
<comment type="caution">
    <text evidence="6">The sequence shown here is derived from an EMBL/GenBank/DDBJ whole genome shotgun (WGS) entry which is preliminary data.</text>
</comment>
<sequence>MRILFLVSIVCIYAVHETNAGASCCYKGKVYKTGAKFKDECNRCKCNFNPIKDFVTCTKKNCTEQCKFKDCKRTKCPNICCPQDSHIPPGRCCPVCNMKLPKAMQMALPNKAIPTVCNGDICKMHCRYGHQKDNNGCDICDKCNMDPCFSYNCPGNTTCDVINGTAGCKKCSQIICEMYCQFGFQTDSNGCEICKCKTNPCMADPSPCSKSSANPVCVVRNNKAVCEKCPGICMMSCEYGLKTDSDDCPVCECRSNPCTQSKCPLDRPYCVVENYKPVCQKCGPIRCSMFCQFGLETDSDGCHICKCKDHPCMKMTCPPLYICEAQKDTACKKAHCPAIAKCKDHPALACVHPEKDATGSIKTCTGTKKVNCSDDYTCQMSRGHFPDVCCPLAQCRYFHRLYNINEIVPSLDGCNTCFCMGDGKIGCTTKACPKRGCAHNGNNYMHEESFPRGDGCNTCKCSDGDVDCTKVYCAHCEENGLLYAVGEYVNRNDPCLIDQCTNNPLDITSAKIVCAVRYSCTQVPGLTP</sequence>
<comment type="subcellular location">
    <subcellularLocation>
        <location evidence="1">Secreted</location>
    </subcellularLocation>
</comment>
<dbReference type="Gene3D" id="2.10.70.10">
    <property type="entry name" value="Complement Module, domain 1"/>
    <property type="match status" value="1"/>
</dbReference>
<dbReference type="EMBL" id="CAIIXF020000011">
    <property type="protein sequence ID" value="CAH1798369.1"/>
    <property type="molecule type" value="Genomic_DNA"/>
</dbReference>
<dbReference type="GO" id="GO:0005576">
    <property type="term" value="C:extracellular region"/>
    <property type="evidence" value="ECO:0007669"/>
    <property type="project" value="UniProtKB-SubCell"/>
</dbReference>
<evidence type="ECO:0000256" key="4">
    <source>
        <dbReference type="ARBA" id="ARBA00022690"/>
    </source>
</evidence>
<keyword evidence="3" id="KW-0964">Secreted</keyword>